<reference evidence="1" key="1">
    <citation type="submission" date="2021-03" db="EMBL/GenBank/DDBJ databases">
        <title>Genome sequencing and assembly of Tianweitania sediminis.</title>
        <authorList>
            <person name="Chhetri G."/>
        </authorList>
    </citation>
    <scope>NUCLEOTIDE SEQUENCE</scope>
    <source>
        <strain evidence="1">Z8</strain>
    </source>
</reference>
<evidence type="ECO:0000313" key="2">
    <source>
        <dbReference type="Proteomes" id="UP000666240"/>
    </source>
</evidence>
<comment type="caution">
    <text evidence="1">The sequence shown here is derived from an EMBL/GenBank/DDBJ whole genome shotgun (WGS) entry which is preliminary data.</text>
</comment>
<keyword evidence="2" id="KW-1185">Reference proteome</keyword>
<evidence type="ECO:0000313" key="1">
    <source>
        <dbReference type="EMBL" id="MBP0437982.1"/>
    </source>
</evidence>
<dbReference type="Proteomes" id="UP000666240">
    <property type="component" value="Unassembled WGS sequence"/>
</dbReference>
<organism evidence="1 2">
    <name type="scientific">Tianweitania sediminis</name>
    <dbReference type="NCBI Taxonomy" id="1502156"/>
    <lineage>
        <taxon>Bacteria</taxon>
        <taxon>Pseudomonadati</taxon>
        <taxon>Pseudomonadota</taxon>
        <taxon>Alphaproteobacteria</taxon>
        <taxon>Hyphomicrobiales</taxon>
        <taxon>Phyllobacteriaceae</taxon>
        <taxon>Tianweitania</taxon>
    </lineage>
</organism>
<proteinExistence type="predicted"/>
<dbReference type="AlphaFoldDB" id="A0A8J7R5D9"/>
<dbReference type="RefSeq" id="WP_209333927.1">
    <property type="nucleotide sequence ID" value="NZ_JAGIYY010000001.1"/>
</dbReference>
<sequence>MNLNVFWERAEQMLVSDRHCHNPAQIAALLEAAGFPCTGAGAYAVHELLWSTATKESNRVHLFLAITSARADQVAEVGLDRLGALQSSFRRQSLRQPELADYVDTAARSVAMAAFATVIQKKRDLLAFLGSQSIGANSSGIEFQRLEVLSLGEALELVSANRGGILRLRGRIGVGCEYFDRYVSRNWERWSPVLKADFLGMLDQEMPDIDPVEFLDIFQQALIGSDWRDDLAAELVARGSGILDAAARLRWEAALNEFEPVDPEEQAESLGSEAVAA</sequence>
<name>A0A8J7R5D9_9HYPH</name>
<accession>A0A8J7R5D9</accession>
<dbReference type="EMBL" id="JAGIYY010000001">
    <property type="protein sequence ID" value="MBP0437982.1"/>
    <property type="molecule type" value="Genomic_DNA"/>
</dbReference>
<gene>
    <name evidence="1" type="ORF">J5Y06_04900</name>
</gene>
<protein>
    <submittedName>
        <fullName evidence="1">Uncharacterized protein</fullName>
    </submittedName>
</protein>